<feature type="chain" id="PRO_5002062116" evidence="1">
    <location>
        <begin position="22"/>
        <end position="36"/>
    </location>
</feature>
<keyword evidence="1" id="KW-0732">Signal</keyword>
<organism evidence="2">
    <name type="scientific">Arundo donax</name>
    <name type="common">Giant reed</name>
    <name type="synonym">Donax arundinaceus</name>
    <dbReference type="NCBI Taxonomy" id="35708"/>
    <lineage>
        <taxon>Eukaryota</taxon>
        <taxon>Viridiplantae</taxon>
        <taxon>Streptophyta</taxon>
        <taxon>Embryophyta</taxon>
        <taxon>Tracheophyta</taxon>
        <taxon>Spermatophyta</taxon>
        <taxon>Magnoliopsida</taxon>
        <taxon>Liliopsida</taxon>
        <taxon>Poales</taxon>
        <taxon>Poaceae</taxon>
        <taxon>PACMAD clade</taxon>
        <taxon>Arundinoideae</taxon>
        <taxon>Arundineae</taxon>
        <taxon>Arundo</taxon>
    </lineage>
</organism>
<accession>A0A0A9FAB3</accession>
<sequence>MLYLLQLTVTTLLFQAPISQSSWKYLTCVVSVSVGK</sequence>
<protein>
    <submittedName>
        <fullName evidence="2">Uncharacterized protein</fullName>
    </submittedName>
</protein>
<feature type="signal peptide" evidence="1">
    <location>
        <begin position="1"/>
        <end position="21"/>
    </location>
</feature>
<name>A0A0A9FAB3_ARUDO</name>
<proteinExistence type="predicted"/>
<evidence type="ECO:0000313" key="2">
    <source>
        <dbReference type="EMBL" id="JAE09287.1"/>
    </source>
</evidence>
<dbReference type="AlphaFoldDB" id="A0A0A9FAB3"/>
<dbReference type="EMBL" id="GBRH01188609">
    <property type="protein sequence ID" value="JAE09287.1"/>
    <property type="molecule type" value="Transcribed_RNA"/>
</dbReference>
<evidence type="ECO:0000256" key="1">
    <source>
        <dbReference type="SAM" id="SignalP"/>
    </source>
</evidence>
<reference evidence="2" key="1">
    <citation type="submission" date="2014-09" db="EMBL/GenBank/DDBJ databases">
        <authorList>
            <person name="Magalhaes I.L.F."/>
            <person name="Oliveira U."/>
            <person name="Santos F.R."/>
            <person name="Vidigal T.H.D.A."/>
            <person name="Brescovit A.D."/>
            <person name="Santos A.J."/>
        </authorList>
    </citation>
    <scope>NUCLEOTIDE SEQUENCE</scope>
    <source>
        <tissue evidence="2">Shoot tissue taken approximately 20 cm above the soil surface</tissue>
    </source>
</reference>
<reference evidence="2" key="2">
    <citation type="journal article" date="2015" name="Data Brief">
        <title>Shoot transcriptome of the giant reed, Arundo donax.</title>
        <authorList>
            <person name="Barrero R.A."/>
            <person name="Guerrero F.D."/>
            <person name="Moolhuijzen P."/>
            <person name="Goolsby J.A."/>
            <person name="Tidwell J."/>
            <person name="Bellgard S.E."/>
            <person name="Bellgard M.I."/>
        </authorList>
    </citation>
    <scope>NUCLEOTIDE SEQUENCE</scope>
    <source>
        <tissue evidence="2">Shoot tissue taken approximately 20 cm above the soil surface</tissue>
    </source>
</reference>